<dbReference type="Pfam" id="PF11199">
    <property type="entry name" value="DUF2891"/>
    <property type="match status" value="1"/>
</dbReference>
<name>A0A2N9JEU1_9ACTN</name>
<dbReference type="RefSeq" id="WP_105185542.1">
    <property type="nucleotide sequence ID" value="NZ_BAAAGO010000007.1"/>
</dbReference>
<evidence type="ECO:0000313" key="2">
    <source>
        <dbReference type="Proteomes" id="UP000238164"/>
    </source>
</evidence>
<keyword evidence="2" id="KW-1185">Reference proteome</keyword>
<proteinExistence type="predicted"/>
<sequence>MTLLELAPEFARTIVGAVRREYPNAPRHVMTGLHDTGTPAQLHPAFYGCFDWHSAVEMHWALLVLLPDLPEAARTEAERVLDEHLTAENLAVEAAYLREQAGFERPYGWGWALALADAAEGTRWARALAPLAAVVADGFIEWLPRSSLPNRQGTHANTAFALARSWPWAQRLATHGEPALVEAIASASKRWYGNDRDYPVEWEPGGNDFLSPALAEAELMGLVLAPDAFRLWVEIALPDLQGGRIGSLSRPVTGIDTTDGQAAHLHGLNLHRAACLRALQRRLGDSVVLERAAQAHLDAALPVVSGSDWMAEHWLAAYAVLALRA</sequence>
<dbReference type="Proteomes" id="UP000238164">
    <property type="component" value="Chromosome 1"/>
</dbReference>
<dbReference type="OrthoDB" id="9779797at2"/>
<dbReference type="EMBL" id="LT985188">
    <property type="protein sequence ID" value="SPD86617.1"/>
    <property type="molecule type" value="Genomic_DNA"/>
</dbReference>
<organism evidence="1 2">
    <name type="scientific">Micropruina glycogenica</name>
    <dbReference type="NCBI Taxonomy" id="75385"/>
    <lineage>
        <taxon>Bacteria</taxon>
        <taxon>Bacillati</taxon>
        <taxon>Actinomycetota</taxon>
        <taxon>Actinomycetes</taxon>
        <taxon>Propionibacteriales</taxon>
        <taxon>Nocardioidaceae</taxon>
        <taxon>Micropruina</taxon>
    </lineage>
</organism>
<dbReference type="AlphaFoldDB" id="A0A2N9JEU1"/>
<evidence type="ECO:0008006" key="3">
    <source>
        <dbReference type="Google" id="ProtNLM"/>
    </source>
</evidence>
<evidence type="ECO:0000313" key="1">
    <source>
        <dbReference type="EMBL" id="SPD86617.1"/>
    </source>
</evidence>
<dbReference type="InterPro" id="IPR021365">
    <property type="entry name" value="DUF2891"/>
</dbReference>
<reference evidence="1 2" key="1">
    <citation type="submission" date="2018-02" db="EMBL/GenBank/DDBJ databases">
        <authorList>
            <person name="Cohen D.B."/>
            <person name="Kent A.D."/>
        </authorList>
    </citation>
    <scope>NUCLEOTIDE SEQUENCE [LARGE SCALE GENOMIC DNA]</scope>
    <source>
        <strain evidence="1">1</strain>
    </source>
</reference>
<dbReference type="KEGG" id="mgg:MPLG2_1581"/>
<protein>
    <recommendedName>
        <fullName evidence="3">DUF2891 domain-containing protein</fullName>
    </recommendedName>
</protein>
<gene>
    <name evidence="1" type="ORF">MPLG2_1581</name>
</gene>
<accession>A0A2N9JEU1</accession>